<dbReference type="PROSITE" id="PS51257">
    <property type="entry name" value="PROKAR_LIPOPROTEIN"/>
    <property type="match status" value="1"/>
</dbReference>
<dbReference type="EMBL" id="JACCAA010000001">
    <property type="protein sequence ID" value="NYG57244.1"/>
    <property type="molecule type" value="Genomic_DNA"/>
</dbReference>
<evidence type="ECO:0000259" key="1">
    <source>
        <dbReference type="SMART" id="SM00014"/>
    </source>
</evidence>
<evidence type="ECO:0000313" key="2">
    <source>
        <dbReference type="EMBL" id="NYG57244.1"/>
    </source>
</evidence>
<dbReference type="InterPro" id="IPR000326">
    <property type="entry name" value="PAP2/HPO"/>
</dbReference>
<dbReference type="Pfam" id="PF01569">
    <property type="entry name" value="PAP2"/>
    <property type="match status" value="1"/>
</dbReference>
<dbReference type="CDD" id="cd01610">
    <property type="entry name" value="PAP2_like"/>
    <property type="match status" value="1"/>
</dbReference>
<keyword evidence="3" id="KW-1185">Reference proteome</keyword>
<dbReference type="Gene3D" id="1.20.144.10">
    <property type="entry name" value="Phosphatidic acid phosphatase type 2/haloperoxidase"/>
    <property type="match status" value="1"/>
</dbReference>
<sequence length="195" mass="20687">MTATTRRNQAALAVLAALGCVLLGSHLAGRPGPGELSAMRATNRDRVHHAWWWPVQQLGTPGIPPLLAVVAWRTNHPRLAMSAALALPIEKPSEVAIKRLLPRLRPARVDPDVRLLDDAPPDGPSYPSGHAAIATTAATLLWPHLSPRLRLLTALLTVGAGHARVHQGAHYFGDVVGGQLLGVDVGSTLRAAFDS</sequence>
<dbReference type="RefSeq" id="WP_179500549.1">
    <property type="nucleotide sequence ID" value="NZ_JACCAA010000001.1"/>
</dbReference>
<dbReference type="Proteomes" id="UP000540656">
    <property type="component" value="Unassembled WGS sequence"/>
</dbReference>
<feature type="domain" description="Phosphatidic acid phosphatase type 2/haloperoxidase" evidence="1">
    <location>
        <begin position="79"/>
        <end position="190"/>
    </location>
</feature>
<evidence type="ECO:0000313" key="3">
    <source>
        <dbReference type="Proteomes" id="UP000540656"/>
    </source>
</evidence>
<accession>A0A7Y9RXR6</accession>
<dbReference type="EC" id="3.6.1.27" evidence="2"/>
<organism evidence="2 3">
    <name type="scientific">Nocardioides daedukensis</name>
    <dbReference type="NCBI Taxonomy" id="634462"/>
    <lineage>
        <taxon>Bacteria</taxon>
        <taxon>Bacillati</taxon>
        <taxon>Actinomycetota</taxon>
        <taxon>Actinomycetes</taxon>
        <taxon>Propionibacteriales</taxon>
        <taxon>Nocardioidaceae</taxon>
        <taxon>Nocardioides</taxon>
    </lineage>
</organism>
<protein>
    <submittedName>
        <fullName evidence="2">Undecaprenyl-diphosphatase</fullName>
        <ecNumber evidence="2">3.6.1.27</ecNumber>
    </submittedName>
</protein>
<comment type="caution">
    <text evidence="2">The sequence shown here is derived from an EMBL/GenBank/DDBJ whole genome shotgun (WGS) entry which is preliminary data.</text>
</comment>
<name>A0A7Y9RXR6_9ACTN</name>
<dbReference type="SUPFAM" id="SSF48317">
    <property type="entry name" value="Acid phosphatase/Vanadium-dependent haloperoxidase"/>
    <property type="match status" value="1"/>
</dbReference>
<dbReference type="SMART" id="SM00014">
    <property type="entry name" value="acidPPc"/>
    <property type="match status" value="1"/>
</dbReference>
<dbReference type="GO" id="GO:0050380">
    <property type="term" value="F:undecaprenyl-diphosphatase activity"/>
    <property type="evidence" value="ECO:0007669"/>
    <property type="project" value="UniProtKB-EC"/>
</dbReference>
<dbReference type="AlphaFoldDB" id="A0A7Y9RXR6"/>
<gene>
    <name evidence="2" type="ORF">BJ980_000167</name>
</gene>
<proteinExistence type="predicted"/>
<keyword evidence="2" id="KW-0378">Hydrolase</keyword>
<reference evidence="2 3" key="1">
    <citation type="submission" date="2020-07" db="EMBL/GenBank/DDBJ databases">
        <title>Sequencing the genomes of 1000 actinobacteria strains.</title>
        <authorList>
            <person name="Klenk H.-P."/>
        </authorList>
    </citation>
    <scope>NUCLEOTIDE SEQUENCE [LARGE SCALE GENOMIC DNA]</scope>
    <source>
        <strain evidence="2 3">DSM 23819</strain>
    </source>
</reference>
<dbReference type="InterPro" id="IPR036938">
    <property type="entry name" value="PAP2/HPO_sf"/>
</dbReference>